<dbReference type="Proteomes" id="UP000188605">
    <property type="component" value="Unassembled WGS sequence"/>
</dbReference>
<comment type="caution">
    <text evidence="1">The sequence shown here is derived from an EMBL/GenBank/DDBJ whole genome shotgun (WGS) entry which is preliminary data.</text>
</comment>
<organism evidence="1 2">
    <name type="scientific">Candidatus Epulonipiscium fishelsonii</name>
    <dbReference type="NCBI Taxonomy" id="77094"/>
    <lineage>
        <taxon>Bacteria</taxon>
        <taxon>Bacillati</taxon>
        <taxon>Bacillota</taxon>
        <taxon>Clostridia</taxon>
        <taxon>Lachnospirales</taxon>
        <taxon>Lachnospiraceae</taxon>
        <taxon>Candidatus Epulonipiscium</taxon>
    </lineage>
</organism>
<evidence type="ECO:0000313" key="2">
    <source>
        <dbReference type="Proteomes" id="UP000188605"/>
    </source>
</evidence>
<gene>
    <name evidence="1" type="ORF">AN396_03080</name>
</gene>
<accession>A0ACC8XEX6</accession>
<evidence type="ECO:0000313" key="1">
    <source>
        <dbReference type="EMBL" id="ONI41817.1"/>
    </source>
</evidence>
<name>A0ACC8XEX6_9FIRM</name>
<keyword evidence="2" id="KW-1185">Reference proteome</keyword>
<reference evidence="1" key="1">
    <citation type="submission" date="2016-08" db="EMBL/GenBank/DDBJ databases">
        <authorList>
            <person name="Ngugi D.K."/>
            <person name="Miyake S."/>
            <person name="Stingl U."/>
        </authorList>
    </citation>
    <scope>NUCLEOTIDE SEQUENCE</scope>
    <source>
        <strain evidence="1">SCG-B11WGA-EpuloA1</strain>
    </source>
</reference>
<dbReference type="EMBL" id="LJDB01000028">
    <property type="protein sequence ID" value="ONI41817.1"/>
    <property type="molecule type" value="Genomic_DNA"/>
</dbReference>
<proteinExistence type="predicted"/>
<protein>
    <submittedName>
        <fullName evidence="1">Amino acid:cation symporter</fullName>
    </submittedName>
</protein>
<sequence length="408" mass="43051">MKKSNLFLKVAVGFMLGILFGIILPEISIQTKVVGDIYLNLIKLMIIPIVSVAVFCGISNISDGVLLKKIGFRTVFLYVIMFVASSVVSLAVANLMRPGLGATFANAPVYEGEITTPTVSSFLINIVPTNIIKAAADGNTLPVILFMIFLAIAVLSCKEAGKPVIEFANSLSLALFKMLGYIMELSPIGVMSLMAFSVAQYGVGIFSVLAKYILTCWLACILVFIIVMVIPACIYTGISPVKLLKACGKVALVSMSTTSSAATLPTTLSACVDDLDAPKGISQFTLSLGSTINMCGGACSFCCLAIFVSDFYSLSLSIPTLALIIITATLLNMAAPGIPGGGIVLGASFLSIVGLPFDLMGPISGFYRLLDMAFTTINVEGDLVANLIISKNVGEWDPKAQHSICEEV</sequence>